<dbReference type="AlphaFoldDB" id="A0A328D0F0"/>
<dbReference type="PANTHER" id="PTHR45979">
    <property type="entry name" value="PAP/OAS1 SUBSTRATE-BINDING DOMAIN SUPERFAMILY"/>
    <property type="match status" value="1"/>
</dbReference>
<gene>
    <name evidence="3" type="ORF">DM860_002760</name>
</gene>
<feature type="domain" description="PAP/OAS1 substrate-binding-related" evidence="2">
    <location>
        <begin position="183"/>
        <end position="376"/>
    </location>
</feature>
<feature type="compositionally biased region" description="Low complexity" evidence="1">
    <location>
        <begin position="757"/>
        <end position="770"/>
    </location>
</feature>
<dbReference type="InterPro" id="IPR058921">
    <property type="entry name" value="PAP/OAS1-rel"/>
</dbReference>
<feature type="compositionally biased region" description="Basic and acidic residues" evidence="1">
    <location>
        <begin position="430"/>
        <end position="449"/>
    </location>
</feature>
<dbReference type="Proteomes" id="UP000249390">
    <property type="component" value="Unassembled WGS sequence"/>
</dbReference>
<feature type="region of interest" description="Disordered" evidence="1">
    <location>
        <begin position="504"/>
        <end position="525"/>
    </location>
</feature>
<feature type="compositionally biased region" description="Polar residues" evidence="1">
    <location>
        <begin position="405"/>
        <end position="429"/>
    </location>
</feature>
<evidence type="ECO:0000259" key="2">
    <source>
        <dbReference type="Pfam" id="PF26180"/>
    </source>
</evidence>
<protein>
    <recommendedName>
        <fullName evidence="2">PAP/OAS1 substrate-binding-related domain-containing protein</fullName>
    </recommendedName>
</protein>
<organism evidence="3 4">
    <name type="scientific">Cuscuta australis</name>
    <dbReference type="NCBI Taxonomy" id="267555"/>
    <lineage>
        <taxon>Eukaryota</taxon>
        <taxon>Viridiplantae</taxon>
        <taxon>Streptophyta</taxon>
        <taxon>Embryophyta</taxon>
        <taxon>Tracheophyta</taxon>
        <taxon>Spermatophyta</taxon>
        <taxon>Magnoliopsida</taxon>
        <taxon>eudicotyledons</taxon>
        <taxon>Gunneridae</taxon>
        <taxon>Pentapetalae</taxon>
        <taxon>asterids</taxon>
        <taxon>lamiids</taxon>
        <taxon>Solanales</taxon>
        <taxon>Convolvulaceae</taxon>
        <taxon>Cuscuteae</taxon>
        <taxon>Cuscuta</taxon>
        <taxon>Cuscuta subgen. Grammica</taxon>
        <taxon>Cuscuta sect. Cleistogrammica</taxon>
    </lineage>
</organism>
<dbReference type="SUPFAM" id="SSF81301">
    <property type="entry name" value="Nucleotidyltransferase"/>
    <property type="match status" value="1"/>
</dbReference>
<dbReference type="Gene3D" id="1.10.1410.10">
    <property type="match status" value="1"/>
</dbReference>
<accession>A0A328D0F0</accession>
<dbReference type="InterPro" id="IPR043519">
    <property type="entry name" value="NT_sf"/>
</dbReference>
<reference evidence="3 4" key="1">
    <citation type="submission" date="2018-06" db="EMBL/GenBank/DDBJ databases">
        <title>The Genome of Cuscuta australis (Dodder) Provides Insight into the Evolution of Plant Parasitism.</title>
        <authorList>
            <person name="Liu H."/>
        </authorList>
    </citation>
    <scope>NUCLEOTIDE SEQUENCE [LARGE SCALE GENOMIC DNA]</scope>
    <source>
        <strain evidence="4">cv. Yunnan</strain>
        <tissue evidence="3">Vines</tissue>
    </source>
</reference>
<dbReference type="Pfam" id="PF26180">
    <property type="entry name" value="PAP-OAS1"/>
    <property type="match status" value="1"/>
</dbReference>
<comment type="caution">
    <text evidence="3">The sequence shown here is derived from an EMBL/GenBank/DDBJ whole genome shotgun (WGS) entry which is preliminary data.</text>
</comment>
<feature type="region of interest" description="Disordered" evidence="1">
    <location>
        <begin position="405"/>
        <end position="449"/>
    </location>
</feature>
<dbReference type="InterPro" id="IPR058920">
    <property type="entry name" value="PAP-OAS1-bd-rel"/>
</dbReference>
<evidence type="ECO:0000256" key="1">
    <source>
        <dbReference type="SAM" id="MobiDB-lite"/>
    </source>
</evidence>
<evidence type="ECO:0000313" key="4">
    <source>
        <dbReference type="Proteomes" id="UP000249390"/>
    </source>
</evidence>
<evidence type="ECO:0000313" key="3">
    <source>
        <dbReference type="EMBL" id="RAL39227.1"/>
    </source>
</evidence>
<sequence length="875" mass="97925">MGDLKVPLGDLKEALGGAAEEREAPSPPSTSNPRQSYIEPRRWVRAEEASRQIIQKVQPTSVSAERRRAVFDYVQRLFRGTLGLEVFSYGSVPLKTYLPDGDIDLTAFGNMMVEDALVNDMVSVLEGEDQNDDVEFTVKDVQLIRAEVKLVKCIVQNIVVDISINQIGGLCTLCFLEKVDQLIGKDHLFKRSIILIKAWCYYESRILGAHHGLISTYALETLVLYIFNLFHSVLDGPLAVLYKFLDYFGKFDWENYCICLSGPVRISSLPELVVEVPENDGGELLLDSEFLRYCANMFSVSSRGYDMNSRTFQQKHLNIVDPLKENNNLGRSVSKGNYYRIRSAFTYGARKLGRILLLSDDDSIVDDVHNFFSNTLGRHGNGQRPDVQDPSPISEIDLSQFDEISSRGQSGNHTDTSTKNYNLDPSYGSSDKEARDEEGTPRDAACPDKHTLETVKQNLLVHRLCGDATELATSKTQDLALCNGSSKYPILTCNGEMNIGNLEKQFDGHDNNHESDLQPKSNDEKGLQHANSLLDLSGDYEHQLSCLQYGRWCYECTSIVPTMLIPPPPPINPFQIKSWNPQPLPNFRRNGFSNGGVPNPNGGVSNRPGFSNGGVPTQAFYTLSHPLPPNIAFGEMHKARGTGTYFPNMSRCLQGHRLPPLPSVRSPAPGMRSTHLANGWNATFDRDWHELPPPPPQSQSAGVDCFEVHNQSFSPGGNGYCPNSKNGNDQVIEFGTVGHVPPLSPSSERSKQRKHFSLPSQQQSSNPNLSRDTDRYETSLINNSLILVFFNYKKSRSSEKKPFLNQRLIILTLFCFGHKGLLLLRLNLLTTSKMTTISLHYLSEYGWWANGRSHKNTKTLYICLARFLRSVMPVI</sequence>
<feature type="region of interest" description="Disordered" evidence="1">
    <location>
        <begin position="1"/>
        <end position="39"/>
    </location>
</feature>
<keyword evidence="4" id="KW-1185">Reference proteome</keyword>
<dbReference type="Gene3D" id="3.30.460.10">
    <property type="entry name" value="Beta Polymerase, domain 2"/>
    <property type="match status" value="1"/>
</dbReference>
<dbReference type="PANTHER" id="PTHR45979:SF2">
    <property type="entry name" value="PAP_OAS1 SUBSTRATE-BINDING DOMAIN SUPERFAMILY"/>
    <property type="match status" value="1"/>
</dbReference>
<dbReference type="SUPFAM" id="SSF81631">
    <property type="entry name" value="PAP/OAS1 substrate-binding domain"/>
    <property type="match status" value="1"/>
</dbReference>
<proteinExistence type="predicted"/>
<feature type="region of interest" description="Disordered" evidence="1">
    <location>
        <begin position="735"/>
        <end position="773"/>
    </location>
</feature>
<name>A0A328D0F0_9ASTE</name>
<dbReference type="EMBL" id="NQVE01000200">
    <property type="protein sequence ID" value="RAL39227.1"/>
    <property type="molecule type" value="Genomic_DNA"/>
</dbReference>